<evidence type="ECO:0000256" key="5">
    <source>
        <dbReference type="RuleBase" id="RU004404"/>
    </source>
</evidence>
<feature type="compositionally biased region" description="Acidic residues" evidence="6">
    <location>
        <begin position="361"/>
        <end position="370"/>
    </location>
</feature>
<proteinExistence type="inferred from homology"/>
<evidence type="ECO:0000313" key="10">
    <source>
        <dbReference type="Proteomes" id="UP000316609"/>
    </source>
</evidence>
<dbReference type="Pfam" id="PF03572">
    <property type="entry name" value="Peptidase_S41"/>
    <property type="match status" value="1"/>
</dbReference>
<comment type="similarity">
    <text evidence="1 5">Belongs to the peptidase S41A family.</text>
</comment>
<dbReference type="PANTHER" id="PTHR32060">
    <property type="entry name" value="TAIL-SPECIFIC PROTEASE"/>
    <property type="match status" value="1"/>
</dbReference>
<dbReference type="InterPro" id="IPR029045">
    <property type="entry name" value="ClpP/crotonase-like_dom_sf"/>
</dbReference>
<dbReference type="SMART" id="SM00228">
    <property type="entry name" value="PDZ"/>
    <property type="match status" value="1"/>
</dbReference>
<dbReference type="GO" id="GO:0007165">
    <property type="term" value="P:signal transduction"/>
    <property type="evidence" value="ECO:0007669"/>
    <property type="project" value="TreeGrafter"/>
</dbReference>
<comment type="caution">
    <text evidence="9">The sequence shown here is derived from an EMBL/GenBank/DDBJ whole genome shotgun (WGS) entry which is preliminary data.</text>
</comment>
<dbReference type="InterPro" id="IPR004447">
    <property type="entry name" value="Peptidase_S41A"/>
</dbReference>
<dbReference type="GO" id="GO:0004175">
    <property type="term" value="F:endopeptidase activity"/>
    <property type="evidence" value="ECO:0007669"/>
    <property type="project" value="TreeGrafter"/>
</dbReference>
<feature type="domain" description="PDZ" evidence="8">
    <location>
        <begin position="85"/>
        <end position="167"/>
    </location>
</feature>
<accession>A0A538TRI1</accession>
<dbReference type="Gene3D" id="2.30.42.10">
    <property type="match status" value="1"/>
</dbReference>
<keyword evidence="7" id="KW-0472">Membrane</keyword>
<keyword evidence="3 5" id="KW-0378">Hydrolase</keyword>
<dbReference type="AlphaFoldDB" id="A0A538TRI1"/>
<dbReference type="SMART" id="SM00245">
    <property type="entry name" value="TSPc"/>
    <property type="match status" value="1"/>
</dbReference>
<protein>
    <submittedName>
        <fullName evidence="9">S41 family peptidase</fullName>
    </submittedName>
</protein>
<dbReference type="InterPro" id="IPR036034">
    <property type="entry name" value="PDZ_sf"/>
</dbReference>
<dbReference type="GO" id="GO:0030288">
    <property type="term" value="C:outer membrane-bounded periplasmic space"/>
    <property type="evidence" value="ECO:0007669"/>
    <property type="project" value="TreeGrafter"/>
</dbReference>
<dbReference type="InterPro" id="IPR005151">
    <property type="entry name" value="Tail-specific_protease"/>
</dbReference>
<dbReference type="Gene3D" id="3.90.226.10">
    <property type="entry name" value="2-enoyl-CoA Hydratase, Chain A, domain 1"/>
    <property type="match status" value="1"/>
</dbReference>
<keyword evidence="7" id="KW-1133">Transmembrane helix</keyword>
<dbReference type="PROSITE" id="PS50106">
    <property type="entry name" value="PDZ"/>
    <property type="match status" value="1"/>
</dbReference>
<evidence type="ECO:0000256" key="4">
    <source>
        <dbReference type="ARBA" id="ARBA00022825"/>
    </source>
</evidence>
<dbReference type="SUPFAM" id="SSF52096">
    <property type="entry name" value="ClpP/crotonase"/>
    <property type="match status" value="1"/>
</dbReference>
<dbReference type="GO" id="GO:0006508">
    <property type="term" value="P:proteolysis"/>
    <property type="evidence" value="ECO:0007669"/>
    <property type="project" value="UniProtKB-KW"/>
</dbReference>
<name>A0A538TRI1_UNCEI</name>
<reference evidence="9 10" key="1">
    <citation type="journal article" date="2019" name="Nat. Microbiol.">
        <title>Mediterranean grassland soil C-N compound turnover is dependent on rainfall and depth, and is mediated by genomically divergent microorganisms.</title>
        <authorList>
            <person name="Diamond S."/>
            <person name="Andeer P.F."/>
            <person name="Li Z."/>
            <person name="Crits-Christoph A."/>
            <person name="Burstein D."/>
            <person name="Anantharaman K."/>
            <person name="Lane K.R."/>
            <person name="Thomas B.C."/>
            <person name="Pan C."/>
            <person name="Northen T.R."/>
            <person name="Banfield J.F."/>
        </authorList>
    </citation>
    <scope>NUCLEOTIDE SEQUENCE [LARGE SCALE GENOMIC DNA]</scope>
    <source>
        <strain evidence="9">WS_8</strain>
    </source>
</reference>
<dbReference type="SUPFAM" id="SSF50156">
    <property type="entry name" value="PDZ domain-like"/>
    <property type="match status" value="1"/>
</dbReference>
<dbReference type="Gene3D" id="3.30.750.44">
    <property type="match status" value="1"/>
</dbReference>
<gene>
    <name evidence="9" type="ORF">E6K78_06575</name>
</gene>
<keyword evidence="7" id="KW-0812">Transmembrane</keyword>
<dbReference type="CDD" id="cd06782">
    <property type="entry name" value="cpPDZ_CPP-like"/>
    <property type="match status" value="1"/>
</dbReference>
<dbReference type="GO" id="GO:0008236">
    <property type="term" value="F:serine-type peptidase activity"/>
    <property type="evidence" value="ECO:0007669"/>
    <property type="project" value="UniProtKB-KW"/>
</dbReference>
<dbReference type="Proteomes" id="UP000316609">
    <property type="component" value="Unassembled WGS sequence"/>
</dbReference>
<evidence type="ECO:0000256" key="3">
    <source>
        <dbReference type="ARBA" id="ARBA00022801"/>
    </source>
</evidence>
<dbReference type="InterPro" id="IPR055210">
    <property type="entry name" value="CtpA/B_N"/>
</dbReference>
<dbReference type="NCBIfam" id="TIGR00225">
    <property type="entry name" value="prc"/>
    <property type="match status" value="1"/>
</dbReference>
<dbReference type="PANTHER" id="PTHR32060:SF30">
    <property type="entry name" value="CARBOXY-TERMINAL PROCESSING PROTEASE CTPA"/>
    <property type="match status" value="1"/>
</dbReference>
<sequence>MIRRQHIITGGLLAVLFGLGWWVGRGGASGDADLYRNLDAFVEVLHKVDQNYVDPVDPHRLIEGAIQGMLKDLDPYSQYLDSKAFQNLQATTHGSFGGIGIVVSVRDNYPTVISPIEGGPAWALGLRSGDVIVRIGARSTLGLTVEDVADLLRGPAGTRVQITVRREGERGERDVTIERKIIVTRNVPYAFVVGDHVGYLRLSSFSETSGAEVRTAVARLRAQGAHRLVLDLRSNPGGLLDQAVGVAEQFLKPNTLVVFTKGRVRGQSNRYVSSEKRPELDWPLVVLVDRGSASASEIVAGALQDLDRALVIGETSFGKGSVQSVFPLRGRSVALKLTTARYYTPSGRSIHRAATPPAALAEDDESDDSEAPTPAAPDSARQTYRTVGGRVVYGGGGIRPDVVVTPDSLPPLAATVESRGLAFRFANRWVNTHPRWKPSAGLGDSLRRDFASFLKAEKVTFGEGELTRQREPLDRALRRELARHQLGDSAAARVVLEDDPVLARALKILGRSRTPREVFALGAAARPTGAR</sequence>
<evidence type="ECO:0000256" key="7">
    <source>
        <dbReference type="SAM" id="Phobius"/>
    </source>
</evidence>
<evidence type="ECO:0000256" key="1">
    <source>
        <dbReference type="ARBA" id="ARBA00009179"/>
    </source>
</evidence>
<feature type="transmembrane region" description="Helical" evidence="7">
    <location>
        <begin position="7"/>
        <end position="24"/>
    </location>
</feature>
<evidence type="ECO:0000256" key="6">
    <source>
        <dbReference type="SAM" id="MobiDB-lite"/>
    </source>
</evidence>
<dbReference type="InterPro" id="IPR001478">
    <property type="entry name" value="PDZ"/>
</dbReference>
<dbReference type="Pfam" id="PF17820">
    <property type="entry name" value="PDZ_6"/>
    <property type="match status" value="1"/>
</dbReference>
<dbReference type="Pfam" id="PF22694">
    <property type="entry name" value="CtpB_N-like"/>
    <property type="match status" value="1"/>
</dbReference>
<dbReference type="CDD" id="cd07560">
    <property type="entry name" value="Peptidase_S41_CPP"/>
    <property type="match status" value="1"/>
</dbReference>
<evidence type="ECO:0000256" key="2">
    <source>
        <dbReference type="ARBA" id="ARBA00022670"/>
    </source>
</evidence>
<evidence type="ECO:0000259" key="8">
    <source>
        <dbReference type="PROSITE" id="PS50106"/>
    </source>
</evidence>
<organism evidence="9 10">
    <name type="scientific">Eiseniibacteriota bacterium</name>
    <dbReference type="NCBI Taxonomy" id="2212470"/>
    <lineage>
        <taxon>Bacteria</taxon>
        <taxon>Candidatus Eiseniibacteriota</taxon>
    </lineage>
</organism>
<feature type="region of interest" description="Disordered" evidence="6">
    <location>
        <begin position="348"/>
        <end position="384"/>
    </location>
</feature>
<dbReference type="InterPro" id="IPR041489">
    <property type="entry name" value="PDZ_6"/>
</dbReference>
<dbReference type="EMBL" id="VBOY01000059">
    <property type="protein sequence ID" value="TMQ66224.1"/>
    <property type="molecule type" value="Genomic_DNA"/>
</dbReference>
<evidence type="ECO:0000313" key="9">
    <source>
        <dbReference type="EMBL" id="TMQ66224.1"/>
    </source>
</evidence>
<keyword evidence="2 5" id="KW-0645">Protease</keyword>
<keyword evidence="4 5" id="KW-0720">Serine protease</keyword>